<reference evidence="11" key="1">
    <citation type="journal article" date="2019" name="Int. J. Syst. Evol. Microbiol.">
        <title>The Global Catalogue of Microorganisms (GCM) 10K type strain sequencing project: providing services to taxonomists for standard genome sequencing and annotation.</title>
        <authorList>
            <consortium name="The Broad Institute Genomics Platform"/>
            <consortium name="The Broad Institute Genome Sequencing Center for Infectious Disease"/>
            <person name="Wu L."/>
            <person name="Ma J."/>
        </authorList>
    </citation>
    <scope>NUCLEOTIDE SEQUENCE [LARGE SCALE GENOMIC DNA]</scope>
    <source>
        <strain evidence="11">CGMCC 1.16305</strain>
    </source>
</reference>
<evidence type="ECO:0000256" key="3">
    <source>
        <dbReference type="ARBA" id="ARBA00005656"/>
    </source>
</evidence>
<evidence type="ECO:0000256" key="4">
    <source>
        <dbReference type="ARBA" id="ARBA00012707"/>
    </source>
</evidence>
<name>A0ABW2PRF4_9BACL</name>
<dbReference type="NCBIfam" id="NF007233">
    <property type="entry name" value="PRK09653.1"/>
    <property type="match status" value="1"/>
</dbReference>
<keyword evidence="6 10" id="KW-0808">Transferase</keyword>
<evidence type="ECO:0000256" key="2">
    <source>
        <dbReference type="ARBA" id="ARBA00004989"/>
    </source>
</evidence>
<evidence type="ECO:0000256" key="5">
    <source>
        <dbReference type="ARBA" id="ARBA00021528"/>
    </source>
</evidence>
<dbReference type="GO" id="GO:0008959">
    <property type="term" value="F:phosphate acetyltransferase activity"/>
    <property type="evidence" value="ECO:0007669"/>
    <property type="project" value="UniProtKB-EC"/>
</dbReference>
<keyword evidence="7 10" id="KW-0012">Acyltransferase</keyword>
<dbReference type="PANTHER" id="PTHR43356:SF3">
    <property type="entry name" value="PHOSPHATE ACETYLTRANSFERASE"/>
    <property type="match status" value="1"/>
</dbReference>
<dbReference type="EC" id="2.3.1.8" evidence="4"/>
<comment type="pathway">
    <text evidence="2">Metabolic intermediate biosynthesis; acetyl-CoA biosynthesis; acetyl-CoA from acetate: step 2/2.</text>
</comment>
<comment type="catalytic activity">
    <reaction evidence="1">
        <text>acetyl-CoA + phosphate = acetyl phosphate + CoA</text>
        <dbReference type="Rhea" id="RHEA:19521"/>
        <dbReference type="ChEBI" id="CHEBI:22191"/>
        <dbReference type="ChEBI" id="CHEBI:43474"/>
        <dbReference type="ChEBI" id="CHEBI:57287"/>
        <dbReference type="ChEBI" id="CHEBI:57288"/>
        <dbReference type="EC" id="2.3.1.8"/>
    </reaction>
</comment>
<dbReference type="Gene3D" id="3.40.50.10950">
    <property type="match status" value="1"/>
</dbReference>
<gene>
    <name evidence="10" type="primary">pta</name>
    <name evidence="10" type="ORF">ACFQRG_02765</name>
</gene>
<dbReference type="Proteomes" id="UP001596505">
    <property type="component" value="Unassembled WGS sequence"/>
</dbReference>
<evidence type="ECO:0000256" key="6">
    <source>
        <dbReference type="ARBA" id="ARBA00022679"/>
    </source>
</evidence>
<keyword evidence="11" id="KW-1185">Reference proteome</keyword>
<evidence type="ECO:0000256" key="8">
    <source>
        <dbReference type="ARBA" id="ARBA00031108"/>
    </source>
</evidence>
<evidence type="ECO:0000259" key="9">
    <source>
        <dbReference type="Pfam" id="PF01515"/>
    </source>
</evidence>
<dbReference type="Pfam" id="PF01515">
    <property type="entry name" value="PTA_PTB"/>
    <property type="match status" value="1"/>
</dbReference>
<evidence type="ECO:0000313" key="10">
    <source>
        <dbReference type="EMBL" id="MFC7391917.1"/>
    </source>
</evidence>
<dbReference type="InterPro" id="IPR012147">
    <property type="entry name" value="P_Ac_Bu_trans"/>
</dbReference>
<dbReference type="NCBIfam" id="TIGR00651">
    <property type="entry name" value="pta"/>
    <property type="match status" value="1"/>
</dbReference>
<sequence length="325" mass="35229">MMTQMFEDMKIKVKKAQPAIVFPEGGDQRIVEAAIRLAEEKVVKPILVGEQGQFNDKVKELEKAGQLELRHPDHDAGFEELVQKLVERRKGKTSDEQARQWLQDENYYGTMLVYTGQADGLVSGAAHSTADTVRPALQIIKTKPGVKKTSGAFIMVKGDEQLVFADCAINIAPDSNDLAETAVESANTAKAFGIEPRVAMLSFSTKGSAKDPAADKVIEATKLVKEKAPELLVDGEFQFDAAYVPEVAAKKAPDSPLKGQANVFVFPSLEAGNISYKMVQRLGGYDAVGPILQGLNQPVNDLSRGCSTEDVYNLALITAMQSIAD</sequence>
<dbReference type="SUPFAM" id="SSF53659">
    <property type="entry name" value="Isocitrate/Isopropylmalate dehydrogenase-like"/>
    <property type="match status" value="1"/>
</dbReference>
<dbReference type="InterPro" id="IPR042112">
    <property type="entry name" value="P_AcTrfase_dom2"/>
</dbReference>
<evidence type="ECO:0000256" key="1">
    <source>
        <dbReference type="ARBA" id="ARBA00000705"/>
    </source>
</evidence>
<feature type="domain" description="Phosphate acetyl/butaryl transferase" evidence="9">
    <location>
        <begin position="7"/>
        <end position="319"/>
    </location>
</feature>
<evidence type="ECO:0000256" key="7">
    <source>
        <dbReference type="ARBA" id="ARBA00023315"/>
    </source>
</evidence>
<dbReference type="InterPro" id="IPR004614">
    <property type="entry name" value="P_AcTrfase"/>
</dbReference>
<accession>A0ABW2PRF4</accession>
<dbReference type="InterPro" id="IPR050500">
    <property type="entry name" value="Phos_Acetyltrans/Butyryltrans"/>
</dbReference>
<dbReference type="Gene3D" id="3.40.50.10750">
    <property type="entry name" value="Isocitrate/Isopropylmalate dehydrogenase-like"/>
    <property type="match status" value="1"/>
</dbReference>
<dbReference type="RefSeq" id="WP_380963397.1">
    <property type="nucleotide sequence ID" value="NZ_JBHTCO010000003.1"/>
</dbReference>
<dbReference type="PANTHER" id="PTHR43356">
    <property type="entry name" value="PHOSPHATE ACETYLTRANSFERASE"/>
    <property type="match status" value="1"/>
</dbReference>
<dbReference type="InterPro" id="IPR002505">
    <property type="entry name" value="PTA_PTB"/>
</dbReference>
<proteinExistence type="inferred from homology"/>
<dbReference type="InterPro" id="IPR042113">
    <property type="entry name" value="P_AcTrfase_dom1"/>
</dbReference>
<dbReference type="PIRSF" id="PIRSF000428">
    <property type="entry name" value="P_Ac_trans"/>
    <property type="match status" value="1"/>
</dbReference>
<protein>
    <recommendedName>
        <fullName evidence="5">Phosphate acetyltransferase</fullName>
        <ecNumber evidence="4">2.3.1.8</ecNumber>
    </recommendedName>
    <alternativeName>
        <fullName evidence="8">Phosphotransacetylase</fullName>
    </alternativeName>
</protein>
<evidence type="ECO:0000313" key="11">
    <source>
        <dbReference type="Proteomes" id="UP001596505"/>
    </source>
</evidence>
<dbReference type="EMBL" id="JBHTCO010000003">
    <property type="protein sequence ID" value="MFC7391917.1"/>
    <property type="molecule type" value="Genomic_DNA"/>
</dbReference>
<comment type="similarity">
    <text evidence="3">Belongs to the phosphate acetyltransferase and butyryltransferase family.</text>
</comment>
<organism evidence="10 11">
    <name type="scientific">Scopulibacillus cellulosilyticus</name>
    <dbReference type="NCBI Taxonomy" id="2665665"/>
    <lineage>
        <taxon>Bacteria</taxon>
        <taxon>Bacillati</taxon>
        <taxon>Bacillota</taxon>
        <taxon>Bacilli</taxon>
        <taxon>Bacillales</taxon>
        <taxon>Sporolactobacillaceae</taxon>
        <taxon>Scopulibacillus</taxon>
    </lineage>
</organism>
<comment type="caution">
    <text evidence="10">The sequence shown here is derived from an EMBL/GenBank/DDBJ whole genome shotgun (WGS) entry which is preliminary data.</text>
</comment>